<dbReference type="PANTHER" id="PTHR10851:SF0">
    <property type="entry name" value="PYRIDOXINE-5'-PHOSPHATE OXIDASE"/>
    <property type="match status" value="1"/>
</dbReference>
<dbReference type="Pfam" id="PF10590">
    <property type="entry name" value="PNP_phzG_C"/>
    <property type="match status" value="1"/>
</dbReference>
<organism evidence="9 10">
    <name type="scientific">Coraliomargarita algicola</name>
    <dbReference type="NCBI Taxonomy" id="3092156"/>
    <lineage>
        <taxon>Bacteria</taxon>
        <taxon>Pseudomonadati</taxon>
        <taxon>Verrucomicrobiota</taxon>
        <taxon>Opitutia</taxon>
        <taxon>Puniceicoccales</taxon>
        <taxon>Coraliomargaritaceae</taxon>
        <taxon>Coraliomargarita</taxon>
    </lineage>
</organism>
<dbReference type="RefSeq" id="WP_319831715.1">
    <property type="nucleotide sequence ID" value="NZ_CP138858.1"/>
</dbReference>
<evidence type="ECO:0000256" key="1">
    <source>
        <dbReference type="ARBA" id="ARBA00001917"/>
    </source>
</evidence>
<evidence type="ECO:0000256" key="3">
    <source>
        <dbReference type="ARBA" id="ARBA00022630"/>
    </source>
</evidence>
<dbReference type="EC" id="1.4.3.5" evidence="6"/>
<dbReference type="NCBIfam" id="NF004231">
    <property type="entry name" value="PRK05679.1"/>
    <property type="match status" value="1"/>
</dbReference>
<accession>A0ABZ0RPD1</accession>
<dbReference type="HAMAP" id="MF_01629">
    <property type="entry name" value="PdxH"/>
    <property type="match status" value="1"/>
</dbReference>
<evidence type="ECO:0000256" key="4">
    <source>
        <dbReference type="ARBA" id="ARBA00022643"/>
    </source>
</evidence>
<feature type="domain" description="Pyridoxine 5'-phosphate oxidase dimerisation C-terminal" evidence="8">
    <location>
        <begin position="171"/>
        <end position="212"/>
    </location>
</feature>
<evidence type="ECO:0000256" key="5">
    <source>
        <dbReference type="ARBA" id="ARBA00023002"/>
    </source>
</evidence>
<dbReference type="EMBL" id="CP138858">
    <property type="protein sequence ID" value="WPJ94804.1"/>
    <property type="molecule type" value="Genomic_DNA"/>
</dbReference>
<evidence type="ECO:0000313" key="9">
    <source>
        <dbReference type="EMBL" id="WPJ94804.1"/>
    </source>
</evidence>
<dbReference type="InterPro" id="IPR012349">
    <property type="entry name" value="Split_barrel_FMN-bd"/>
</dbReference>
<comment type="cofactor">
    <cofactor evidence="1">
        <name>FMN</name>
        <dbReference type="ChEBI" id="CHEBI:58210"/>
    </cofactor>
</comment>
<dbReference type="PIRSF" id="PIRSF000190">
    <property type="entry name" value="Pyd_amn-ph_oxd"/>
    <property type="match status" value="1"/>
</dbReference>
<evidence type="ECO:0000256" key="6">
    <source>
        <dbReference type="NCBIfam" id="TIGR00558"/>
    </source>
</evidence>
<evidence type="ECO:0000259" key="8">
    <source>
        <dbReference type="Pfam" id="PF10590"/>
    </source>
</evidence>
<dbReference type="InterPro" id="IPR000659">
    <property type="entry name" value="Pyridox_Oxase"/>
</dbReference>
<sequence length="212" mass="24448">MDLSDLRQSYTKGSFSERDLLDSPFEQFEKWFREAEKCDLEEPNAMCLATADANGLPSTRVVLLKDFSEKGLTFYTNYQSRKAAQLEANPQAAANFLWLPLQRQVNVIGRVERISKAESLKYFLSRPFGSQLGAWASPQSQVITSRSILEQKLDQMKRKFAEGKVPLPDNWGGYRIVPESFEFWQGRVSRLHDRFIYKRDEAGQWVAKRLAP</sequence>
<dbReference type="InterPro" id="IPR011576">
    <property type="entry name" value="Pyridox_Oxase_N"/>
</dbReference>
<evidence type="ECO:0000256" key="2">
    <source>
        <dbReference type="ARBA" id="ARBA00007301"/>
    </source>
</evidence>
<reference evidence="9 10" key="1">
    <citation type="submission" date="2023-11" db="EMBL/GenBank/DDBJ databases">
        <title>Coraliomargarita sp. nov., isolated from marine algae.</title>
        <authorList>
            <person name="Lee J.K."/>
            <person name="Baek J.H."/>
            <person name="Kim J.M."/>
            <person name="Choi D.G."/>
            <person name="Jeon C.O."/>
        </authorList>
    </citation>
    <scope>NUCLEOTIDE SEQUENCE [LARGE SCALE GENOMIC DNA]</scope>
    <source>
        <strain evidence="9 10">J2-16</strain>
    </source>
</reference>
<dbReference type="NCBIfam" id="TIGR00558">
    <property type="entry name" value="pdxH"/>
    <property type="match status" value="1"/>
</dbReference>
<keyword evidence="5 9" id="KW-0560">Oxidoreductase</keyword>
<dbReference type="InterPro" id="IPR019576">
    <property type="entry name" value="Pyridoxamine_oxidase_dimer_C"/>
</dbReference>
<dbReference type="Pfam" id="PF01243">
    <property type="entry name" value="PNPOx_N"/>
    <property type="match status" value="1"/>
</dbReference>
<dbReference type="GO" id="GO:0004733">
    <property type="term" value="F:pyridoxamine phosphate oxidase activity"/>
    <property type="evidence" value="ECO:0007669"/>
    <property type="project" value="UniProtKB-EC"/>
</dbReference>
<keyword evidence="10" id="KW-1185">Reference proteome</keyword>
<evidence type="ECO:0000313" key="10">
    <source>
        <dbReference type="Proteomes" id="UP001324993"/>
    </source>
</evidence>
<name>A0ABZ0RPD1_9BACT</name>
<keyword evidence="4" id="KW-0288">FMN</keyword>
<evidence type="ECO:0000259" key="7">
    <source>
        <dbReference type="Pfam" id="PF01243"/>
    </source>
</evidence>
<keyword evidence="3" id="KW-0285">Flavoprotein</keyword>
<proteinExistence type="inferred from homology"/>
<dbReference type="SUPFAM" id="SSF50475">
    <property type="entry name" value="FMN-binding split barrel"/>
    <property type="match status" value="1"/>
</dbReference>
<dbReference type="PROSITE" id="PS01064">
    <property type="entry name" value="PYRIDOX_OXIDASE"/>
    <property type="match status" value="1"/>
</dbReference>
<dbReference type="Gene3D" id="2.30.110.10">
    <property type="entry name" value="Electron Transport, Fmn-binding Protein, Chain A"/>
    <property type="match status" value="1"/>
</dbReference>
<dbReference type="InterPro" id="IPR019740">
    <property type="entry name" value="Pyridox_Oxase_CS"/>
</dbReference>
<feature type="domain" description="Pyridoxamine 5'-phosphate oxidase N-terminal" evidence="7">
    <location>
        <begin position="36"/>
        <end position="156"/>
    </location>
</feature>
<dbReference type="Proteomes" id="UP001324993">
    <property type="component" value="Chromosome"/>
</dbReference>
<gene>
    <name evidence="9" type="primary">pdxH</name>
    <name evidence="9" type="ORF">SH580_15330</name>
</gene>
<comment type="similarity">
    <text evidence="2">Belongs to the pyridoxamine 5'-phosphate oxidase family.</text>
</comment>
<protein>
    <recommendedName>
        <fullName evidence="6">Pyridoxamine 5'-phosphate oxidase</fullName>
        <ecNumber evidence="6">1.4.3.5</ecNumber>
    </recommendedName>
</protein>
<dbReference type="PANTHER" id="PTHR10851">
    <property type="entry name" value="PYRIDOXINE-5-PHOSPHATE OXIDASE"/>
    <property type="match status" value="1"/>
</dbReference>